<feature type="transmembrane region" description="Helical" evidence="1">
    <location>
        <begin position="12"/>
        <end position="30"/>
    </location>
</feature>
<dbReference type="Proteomes" id="UP000188273">
    <property type="component" value="Chromosome"/>
</dbReference>
<organism evidence="2 3">
    <name type="scientific">Sedimentisphaera cyanobacteriorum</name>
    <dbReference type="NCBI Taxonomy" id="1940790"/>
    <lineage>
        <taxon>Bacteria</taxon>
        <taxon>Pseudomonadati</taxon>
        <taxon>Planctomycetota</taxon>
        <taxon>Phycisphaerae</taxon>
        <taxon>Sedimentisphaerales</taxon>
        <taxon>Sedimentisphaeraceae</taxon>
        <taxon>Sedimentisphaera</taxon>
    </lineage>
</organism>
<dbReference type="EMBL" id="CP019633">
    <property type="protein sequence ID" value="AQQ09474.1"/>
    <property type="molecule type" value="Genomic_DNA"/>
</dbReference>
<keyword evidence="1" id="KW-1133">Transmembrane helix</keyword>
<proteinExistence type="predicted"/>
<dbReference type="KEGG" id="pbu:L21SP3_01279"/>
<dbReference type="AlphaFoldDB" id="A0A1Q2HQB7"/>
<evidence type="ECO:0000256" key="1">
    <source>
        <dbReference type="SAM" id="Phobius"/>
    </source>
</evidence>
<accession>A0A1Q2HQB7</accession>
<keyword evidence="3" id="KW-1185">Reference proteome</keyword>
<name>A0A1Q2HQB7_9BACT</name>
<gene>
    <name evidence="2" type="ORF">L21SP3_01279</name>
</gene>
<keyword evidence="1" id="KW-0812">Transmembrane</keyword>
<reference evidence="3" key="1">
    <citation type="submission" date="2017-02" db="EMBL/GenBank/DDBJ databases">
        <title>Comparative genomics and description of representatives of a novel lineage of planctomycetes thriving in anoxic sediments.</title>
        <authorList>
            <person name="Spring S."/>
            <person name="Bunk B."/>
            <person name="Sproer C."/>
            <person name="Klenk H.-P."/>
        </authorList>
    </citation>
    <scope>NUCLEOTIDE SEQUENCE [LARGE SCALE GENOMIC DNA]</scope>
    <source>
        <strain evidence="3">L21-RPul-D3</strain>
    </source>
</reference>
<dbReference type="STRING" id="1940790.L21SP3_01279"/>
<sequence length="43" mass="4974">MVMVVKEIYKTIKGVSCVCFAGIILTANYGKIPQLKFRFFYRP</sequence>
<evidence type="ECO:0000313" key="3">
    <source>
        <dbReference type="Proteomes" id="UP000188273"/>
    </source>
</evidence>
<evidence type="ECO:0000313" key="2">
    <source>
        <dbReference type="EMBL" id="AQQ09474.1"/>
    </source>
</evidence>
<protein>
    <submittedName>
        <fullName evidence="2">Uncharacterized protein</fullName>
    </submittedName>
</protein>
<keyword evidence="1" id="KW-0472">Membrane</keyword>